<keyword evidence="2" id="KW-1017">Isopeptide bond</keyword>
<evidence type="ECO:0000256" key="4">
    <source>
        <dbReference type="ARBA" id="ARBA00023242"/>
    </source>
</evidence>
<evidence type="ECO:0000256" key="5">
    <source>
        <dbReference type="ARBA" id="ARBA00093456"/>
    </source>
</evidence>
<keyword evidence="3" id="KW-0832">Ubl conjugation</keyword>
<dbReference type="PANTHER" id="PTHR32086:SF0">
    <property type="entry name" value="FANCONI ANEMIA GROUP D2 PROTEIN"/>
    <property type="match status" value="1"/>
</dbReference>
<comment type="subcellular location">
    <subcellularLocation>
        <location evidence="1">Nucleus</location>
    </subcellularLocation>
</comment>
<protein>
    <submittedName>
        <fullName evidence="7">Uncharacterized protein</fullName>
    </submittedName>
</protein>
<dbReference type="Pfam" id="PF14631">
    <property type="entry name" value="FancD2"/>
    <property type="match status" value="2"/>
</dbReference>
<name>A0A8J4B3I9_9CHLO</name>
<evidence type="ECO:0000313" key="7">
    <source>
        <dbReference type="EMBL" id="GIL52988.1"/>
    </source>
</evidence>
<organism evidence="7 8">
    <name type="scientific">Volvox africanus</name>
    <dbReference type="NCBI Taxonomy" id="51714"/>
    <lineage>
        <taxon>Eukaryota</taxon>
        <taxon>Viridiplantae</taxon>
        <taxon>Chlorophyta</taxon>
        <taxon>core chlorophytes</taxon>
        <taxon>Chlorophyceae</taxon>
        <taxon>CS clade</taxon>
        <taxon>Chlamydomonadales</taxon>
        <taxon>Volvocaceae</taxon>
        <taxon>Volvox</taxon>
    </lineage>
</organism>
<dbReference type="GO" id="GO:0000793">
    <property type="term" value="C:condensed chromosome"/>
    <property type="evidence" value="ECO:0007669"/>
    <property type="project" value="TreeGrafter"/>
</dbReference>
<keyword evidence="8" id="KW-1185">Reference proteome</keyword>
<evidence type="ECO:0000256" key="2">
    <source>
        <dbReference type="ARBA" id="ARBA00022499"/>
    </source>
</evidence>
<reference evidence="7" key="1">
    <citation type="journal article" date="2021" name="Proc. Natl. Acad. Sci. U.S.A.">
        <title>Three genomes in the algal genus Volvox reveal the fate of a haploid sex-determining region after a transition to homothallism.</title>
        <authorList>
            <person name="Yamamoto K."/>
            <person name="Hamaji T."/>
            <person name="Kawai-Toyooka H."/>
            <person name="Matsuzaki R."/>
            <person name="Takahashi F."/>
            <person name="Nishimura Y."/>
            <person name="Kawachi M."/>
            <person name="Noguchi H."/>
            <person name="Minakuchi Y."/>
            <person name="Umen J.G."/>
            <person name="Toyoda A."/>
            <person name="Nozaki H."/>
        </authorList>
    </citation>
    <scope>NUCLEOTIDE SEQUENCE</scope>
    <source>
        <strain evidence="7">NIES-3780</strain>
    </source>
</reference>
<dbReference type="GO" id="GO:0031573">
    <property type="term" value="P:mitotic intra-S DNA damage checkpoint signaling"/>
    <property type="evidence" value="ECO:0007669"/>
    <property type="project" value="TreeGrafter"/>
</dbReference>
<keyword evidence="4" id="KW-0539">Nucleus</keyword>
<feature type="compositionally biased region" description="Basic and acidic residues" evidence="6">
    <location>
        <begin position="1"/>
        <end position="10"/>
    </location>
</feature>
<sequence>MASRQERGSLHDISNVGARHTRAPGKPSEMPRGKVQMFIRLIEAGGVMGWTTSEDAVPPGSLEVADPRRLRRHLESRLQRDPVLREQWLEALQEACEDEEVLHRALVPMSLAVPPSVGSGPGSGTYLGGGVGGGGGGSSCGDSFMRCVLGVACLQAPVATWLLQQLPVLAMAEPAAGTSVSGALDTCGTGGVPGLILSQLRWLDVLPDASGGGGGDGPSPLVDVVLEVLPLTPPALQRQLIGLLPELSSVDDHARIVEKLGELLDSELGFVAPTLEALQQLQLGPDLQDQVVLDMAQRLPGVDSDDLPALVRFVVQYSTGPPATGGIGARGGGGGSVAVSAAAATAPSVFAILRGGLPMVDLSDPRVSVPDPKGKRGVGSGQEPVEVRILRELSVALTANDAAAGAVLRAISAAGSCVRIGPGGSSAPDLDLVTADGDDIPEENPDPEGRDIAAAAAALADGPQKLVPLDLWILLALLGGRRGKEADKILRAKICDGTASPSWLSSVLLRHSAALREMWSAAMSLSATLASSKPSGGPLATASARLYSVMFTAMSGQEESLQRIEVLHALHSHLGSGVPEEVDTALGALAQLAEGPLSRSSSSAAAAAAGGGPPAPALSLYGSALSNCLDHLE</sequence>
<proteinExistence type="inferred from homology"/>
<dbReference type="GO" id="GO:0005634">
    <property type="term" value="C:nucleus"/>
    <property type="evidence" value="ECO:0007669"/>
    <property type="project" value="UniProtKB-SubCell"/>
</dbReference>
<gene>
    <name evidence="7" type="ORF">Vafri_8562</name>
</gene>
<evidence type="ECO:0000256" key="3">
    <source>
        <dbReference type="ARBA" id="ARBA00022843"/>
    </source>
</evidence>
<dbReference type="InterPro" id="IPR029448">
    <property type="entry name" value="FANCD2"/>
</dbReference>
<feature type="region of interest" description="Disordered" evidence="6">
    <location>
        <begin position="1"/>
        <end position="31"/>
    </location>
</feature>
<dbReference type="GO" id="GO:0070182">
    <property type="term" value="F:DNA polymerase binding"/>
    <property type="evidence" value="ECO:0007669"/>
    <property type="project" value="TreeGrafter"/>
</dbReference>
<accession>A0A8J4B3I9</accession>
<dbReference type="GO" id="GO:1990918">
    <property type="term" value="P:double-strand break repair involved in meiotic recombination"/>
    <property type="evidence" value="ECO:0007669"/>
    <property type="project" value="TreeGrafter"/>
</dbReference>
<dbReference type="Proteomes" id="UP000747399">
    <property type="component" value="Unassembled WGS sequence"/>
</dbReference>
<evidence type="ECO:0000313" key="8">
    <source>
        <dbReference type="Proteomes" id="UP000747399"/>
    </source>
</evidence>
<dbReference type="PANTHER" id="PTHR32086">
    <property type="entry name" value="FANCONI ANEMIA GROUP D2 PROTEIN"/>
    <property type="match status" value="1"/>
</dbReference>
<dbReference type="GO" id="GO:0007129">
    <property type="term" value="P:homologous chromosome pairing at meiosis"/>
    <property type="evidence" value="ECO:0007669"/>
    <property type="project" value="TreeGrafter"/>
</dbReference>
<evidence type="ECO:0000256" key="6">
    <source>
        <dbReference type="SAM" id="MobiDB-lite"/>
    </source>
</evidence>
<dbReference type="GO" id="GO:0036297">
    <property type="term" value="P:interstrand cross-link repair"/>
    <property type="evidence" value="ECO:0007669"/>
    <property type="project" value="TreeGrafter"/>
</dbReference>
<dbReference type="AlphaFoldDB" id="A0A8J4B3I9"/>
<comment type="caution">
    <text evidence="7">The sequence shown here is derived from an EMBL/GenBank/DDBJ whole genome shotgun (WGS) entry which is preliminary data.</text>
</comment>
<evidence type="ECO:0000256" key="1">
    <source>
        <dbReference type="ARBA" id="ARBA00004123"/>
    </source>
</evidence>
<comment type="similarity">
    <text evidence="5">Belongs to the Fanconi anemia protein FANCD2 family.</text>
</comment>
<feature type="non-terminal residue" evidence="7">
    <location>
        <position position="1"/>
    </location>
</feature>
<dbReference type="EMBL" id="BNCO01000014">
    <property type="protein sequence ID" value="GIL52988.1"/>
    <property type="molecule type" value="Genomic_DNA"/>
</dbReference>